<protein>
    <recommendedName>
        <fullName evidence="6">Patatin</fullName>
        <ecNumber evidence="6">3.1.1.-</ecNumber>
    </recommendedName>
</protein>
<feature type="compositionally biased region" description="Basic and acidic residues" evidence="7">
    <location>
        <begin position="452"/>
        <end position="464"/>
    </location>
</feature>
<keyword evidence="10" id="KW-1185">Reference proteome</keyword>
<dbReference type="EMBL" id="CM035406">
    <property type="protein sequence ID" value="KAH7445697.1"/>
    <property type="molecule type" value="Genomic_DNA"/>
</dbReference>
<dbReference type="InterPro" id="IPR002641">
    <property type="entry name" value="PNPLA_dom"/>
</dbReference>
<dbReference type="Proteomes" id="UP000825935">
    <property type="component" value="Chromosome 1"/>
</dbReference>
<evidence type="ECO:0000256" key="4">
    <source>
        <dbReference type="ARBA" id="ARBA00023098"/>
    </source>
</evidence>
<dbReference type="PROSITE" id="PS51635">
    <property type="entry name" value="PNPLA"/>
    <property type="match status" value="1"/>
</dbReference>
<dbReference type="EC" id="3.1.1.-" evidence="6"/>
<keyword evidence="3 5" id="KW-0442">Lipid degradation</keyword>
<comment type="function">
    <text evidence="6">Lipolytic acyl hydrolase (LAH).</text>
</comment>
<feature type="short sequence motif" description="DGA/G" evidence="5">
    <location>
        <begin position="293"/>
        <end position="295"/>
    </location>
</feature>
<keyword evidence="2 5" id="KW-0378">Hydrolase</keyword>
<feature type="short sequence motif" description="GXSXG" evidence="5">
    <location>
        <begin position="129"/>
        <end position="133"/>
    </location>
</feature>
<name>A0A8T2VF42_CERRI</name>
<dbReference type="InterPro" id="IPR016035">
    <property type="entry name" value="Acyl_Trfase/lysoPLipase"/>
</dbReference>
<organism evidence="9 10">
    <name type="scientific">Ceratopteris richardii</name>
    <name type="common">Triangle waterfern</name>
    <dbReference type="NCBI Taxonomy" id="49495"/>
    <lineage>
        <taxon>Eukaryota</taxon>
        <taxon>Viridiplantae</taxon>
        <taxon>Streptophyta</taxon>
        <taxon>Embryophyta</taxon>
        <taxon>Tracheophyta</taxon>
        <taxon>Polypodiopsida</taxon>
        <taxon>Polypodiidae</taxon>
        <taxon>Polypodiales</taxon>
        <taxon>Pteridineae</taxon>
        <taxon>Pteridaceae</taxon>
        <taxon>Parkerioideae</taxon>
        <taxon>Ceratopteris</taxon>
    </lineage>
</organism>
<dbReference type="GO" id="GO:0016042">
    <property type="term" value="P:lipid catabolic process"/>
    <property type="evidence" value="ECO:0007669"/>
    <property type="project" value="UniProtKB-UniRule"/>
</dbReference>
<dbReference type="EMBL" id="CM035406">
    <property type="protein sequence ID" value="KAH7445698.1"/>
    <property type="molecule type" value="Genomic_DNA"/>
</dbReference>
<dbReference type="OMA" id="NQDARIA"/>
<evidence type="ECO:0000256" key="6">
    <source>
        <dbReference type="RuleBase" id="RU361262"/>
    </source>
</evidence>
<sequence>MASPDKAHWGVTHRKIKLVNGEALAALEQGWIQYKEELGLRKKHRNSQAKMRLDFHHLSLGESPLSVSPLSGRHEGMWGSKKACILSIDGGGAGGIVPGKVLCYLEEALQKKSGDPNARIADFFDIVAGTSVGGFVATMLCANDGTGRPMFSALEACNLISSACEEDTSTEERQPLGKKLQCLLYRRRRRYRQPQRHSGATGCTKGVGDFLRRKLVRGGRNLTLRDTVCPILIPCYDLSSAGAFLFSRADAMRCESFDFRLADVCLATAALPGSAEPVRLLSVDGKTCVVGIDGGLVMNNPTAAAITHVLHNSEEFPHVRDIAHTFVLSIGTGVGDYTGLAYEEVKGWDSSQWLQPFANIVLDGLSDMVDHLTSVAFHDHHNNYVRIQVSGASTGRLQAAGGGADVEKVAEGILDQPYMEHIPFGGRRQMPVSNRQKLDWFADCLIAEQRVRWQSREAPDDDRSPTCSDPLVSPA</sequence>
<comment type="domain">
    <text evidence="6">The nitrogen atoms of the two glycine residues in the GGXR motif define the oxyanion hole, and stabilize the oxyanion that forms during the nucleophilic attack by the catalytic serine during substrate cleavage.</text>
</comment>
<comment type="similarity">
    <text evidence="1 6">Belongs to the patatin family.</text>
</comment>
<feature type="region of interest" description="Disordered" evidence="7">
    <location>
        <begin position="452"/>
        <end position="475"/>
    </location>
</feature>
<feature type="active site" description="Proton acceptor" evidence="5">
    <location>
        <position position="293"/>
    </location>
</feature>
<dbReference type="PANTHER" id="PTHR32241">
    <property type="entry name" value="PATATIN-LIKE PROTEIN 6"/>
    <property type="match status" value="1"/>
</dbReference>
<keyword evidence="4 5" id="KW-0443">Lipid metabolism</keyword>
<evidence type="ECO:0000256" key="1">
    <source>
        <dbReference type="ARBA" id="ARBA00010240"/>
    </source>
</evidence>
<evidence type="ECO:0000256" key="2">
    <source>
        <dbReference type="ARBA" id="ARBA00022801"/>
    </source>
</evidence>
<evidence type="ECO:0000259" key="8">
    <source>
        <dbReference type="PROSITE" id="PS51635"/>
    </source>
</evidence>
<comment type="caution">
    <text evidence="9">The sequence shown here is derived from an EMBL/GenBank/DDBJ whole genome shotgun (WGS) entry which is preliminary data.</text>
</comment>
<dbReference type="Gene3D" id="3.40.1090.10">
    <property type="entry name" value="Cytosolic phospholipase A2 catalytic domain"/>
    <property type="match status" value="1"/>
</dbReference>
<dbReference type="OrthoDB" id="1658288at2759"/>
<feature type="active site" description="Nucleophile" evidence="5">
    <location>
        <position position="131"/>
    </location>
</feature>
<dbReference type="SUPFAM" id="SSF52151">
    <property type="entry name" value="FabD/lysophospholipase-like"/>
    <property type="match status" value="1"/>
</dbReference>
<feature type="domain" description="PNPLA" evidence="8">
    <location>
        <begin position="86"/>
        <end position="306"/>
    </location>
</feature>
<proteinExistence type="inferred from homology"/>
<evidence type="ECO:0000256" key="3">
    <source>
        <dbReference type="ARBA" id="ARBA00022963"/>
    </source>
</evidence>
<dbReference type="Pfam" id="PF01734">
    <property type="entry name" value="Patatin"/>
    <property type="match status" value="1"/>
</dbReference>
<accession>A0A8T2VF42</accession>
<evidence type="ECO:0000256" key="5">
    <source>
        <dbReference type="PROSITE-ProRule" id="PRU01161"/>
    </source>
</evidence>
<dbReference type="PANTHER" id="PTHR32241:SF3">
    <property type="entry name" value="PATATIN-LIKE PROTEIN 6"/>
    <property type="match status" value="1"/>
</dbReference>
<dbReference type="GO" id="GO:0016787">
    <property type="term" value="F:hydrolase activity"/>
    <property type="evidence" value="ECO:0007669"/>
    <property type="project" value="UniProtKB-UniRule"/>
</dbReference>
<reference evidence="9" key="1">
    <citation type="submission" date="2021-08" db="EMBL/GenBank/DDBJ databases">
        <title>WGS assembly of Ceratopteris richardii.</title>
        <authorList>
            <person name="Marchant D.B."/>
            <person name="Chen G."/>
            <person name="Jenkins J."/>
            <person name="Shu S."/>
            <person name="Leebens-Mack J."/>
            <person name="Grimwood J."/>
            <person name="Schmutz J."/>
            <person name="Soltis P."/>
            <person name="Soltis D."/>
            <person name="Chen Z.-H."/>
        </authorList>
    </citation>
    <scope>NUCLEOTIDE SEQUENCE</scope>
    <source>
        <strain evidence="9">Whitten #5841</strain>
        <tissue evidence="9">Leaf</tissue>
    </source>
</reference>
<dbReference type="AlphaFoldDB" id="A0A8T2VF42"/>
<feature type="short sequence motif" description="GXGXXG" evidence="5">
    <location>
        <begin position="90"/>
        <end position="95"/>
    </location>
</feature>
<evidence type="ECO:0000313" key="9">
    <source>
        <dbReference type="EMBL" id="KAH7445698.1"/>
    </source>
</evidence>
<evidence type="ECO:0000313" key="10">
    <source>
        <dbReference type="Proteomes" id="UP000825935"/>
    </source>
</evidence>
<gene>
    <name evidence="9" type="ORF">KP509_01G020900</name>
</gene>
<evidence type="ECO:0000256" key="7">
    <source>
        <dbReference type="SAM" id="MobiDB-lite"/>
    </source>
</evidence>